<organism evidence="2 3">
    <name type="scientific">Paenibacillus anseongense</name>
    <dbReference type="NCBI Taxonomy" id="2682845"/>
    <lineage>
        <taxon>Bacteria</taxon>
        <taxon>Bacillati</taxon>
        <taxon>Bacillota</taxon>
        <taxon>Bacilli</taxon>
        <taxon>Bacillales</taxon>
        <taxon>Paenibacillaceae</taxon>
        <taxon>Paenibacillus</taxon>
    </lineage>
</organism>
<accession>A0ABW9UDA0</accession>
<evidence type="ECO:0000256" key="1">
    <source>
        <dbReference type="SAM" id="MobiDB-lite"/>
    </source>
</evidence>
<dbReference type="RefSeq" id="WP_157322010.1">
    <property type="nucleotide sequence ID" value="NZ_WSEM01000016.1"/>
</dbReference>
<gene>
    <name evidence="2" type="ORF">GON05_22700</name>
</gene>
<feature type="region of interest" description="Disordered" evidence="1">
    <location>
        <begin position="1"/>
        <end position="22"/>
    </location>
</feature>
<protein>
    <submittedName>
        <fullName evidence="2">Uncharacterized protein</fullName>
    </submittedName>
</protein>
<evidence type="ECO:0000313" key="2">
    <source>
        <dbReference type="EMBL" id="MVQ37436.1"/>
    </source>
</evidence>
<proteinExistence type="predicted"/>
<keyword evidence="3" id="KW-1185">Reference proteome</keyword>
<reference evidence="2 3" key="1">
    <citation type="submission" date="2019-12" db="EMBL/GenBank/DDBJ databases">
        <authorList>
            <person name="Huq M.A."/>
        </authorList>
    </citation>
    <scope>NUCLEOTIDE SEQUENCE [LARGE SCALE GENOMIC DNA]</scope>
    <source>
        <strain evidence="2 3">MAH-34</strain>
    </source>
</reference>
<name>A0ABW9UDA0_9BACL</name>
<dbReference type="Proteomes" id="UP000467637">
    <property type="component" value="Unassembled WGS sequence"/>
</dbReference>
<dbReference type="EMBL" id="WSEM01000016">
    <property type="protein sequence ID" value="MVQ37436.1"/>
    <property type="molecule type" value="Genomic_DNA"/>
</dbReference>
<evidence type="ECO:0000313" key="3">
    <source>
        <dbReference type="Proteomes" id="UP000467637"/>
    </source>
</evidence>
<sequence>MLDSKVQSGKRKESPTKSQQDLGFDDRLAVKLRGSSLWPNAWTVRDANGAFERVRWFVG</sequence>
<comment type="caution">
    <text evidence="2">The sequence shown here is derived from an EMBL/GenBank/DDBJ whole genome shotgun (WGS) entry which is preliminary data.</text>
</comment>